<protein>
    <submittedName>
        <fullName evidence="1">Haloacid dehalogenase superfamily, subfamily IA, variant 3 with third motif having DD or ED</fullName>
    </submittedName>
</protein>
<dbReference type="InterPro" id="IPR023214">
    <property type="entry name" value="HAD_sf"/>
</dbReference>
<dbReference type="EMBL" id="FUYH01000006">
    <property type="protein sequence ID" value="SKA85191.1"/>
    <property type="molecule type" value="Genomic_DNA"/>
</dbReference>
<dbReference type="SFLD" id="SFLDG01129">
    <property type="entry name" value="C1.5:_HAD__Beta-PGM__Phosphata"/>
    <property type="match status" value="1"/>
</dbReference>
<dbReference type="OrthoDB" id="9797743at2"/>
<dbReference type="PANTHER" id="PTHR18901">
    <property type="entry name" value="2-DEOXYGLUCOSE-6-PHOSPHATE PHOSPHATASE 2"/>
    <property type="match status" value="1"/>
</dbReference>
<dbReference type="Proteomes" id="UP000190105">
    <property type="component" value="Unassembled WGS sequence"/>
</dbReference>
<dbReference type="PANTHER" id="PTHR18901:SF38">
    <property type="entry name" value="PSEUDOURIDINE-5'-PHOSPHATASE"/>
    <property type="match status" value="1"/>
</dbReference>
<dbReference type="CDD" id="cd07505">
    <property type="entry name" value="HAD_BPGM-like"/>
    <property type="match status" value="1"/>
</dbReference>
<evidence type="ECO:0000313" key="1">
    <source>
        <dbReference type="EMBL" id="SKA85191.1"/>
    </source>
</evidence>
<dbReference type="NCBIfam" id="TIGR01509">
    <property type="entry name" value="HAD-SF-IA-v3"/>
    <property type="match status" value="1"/>
</dbReference>
<name>A0A1T4X8I5_9CLOT</name>
<dbReference type="RefSeq" id="WP_078696116.1">
    <property type="nucleotide sequence ID" value="NZ_FUYH01000006.1"/>
</dbReference>
<keyword evidence="2" id="KW-1185">Reference proteome</keyword>
<dbReference type="Gene3D" id="1.10.150.240">
    <property type="entry name" value="Putative phosphatase, domain 2"/>
    <property type="match status" value="1"/>
</dbReference>
<dbReference type="InterPro" id="IPR036412">
    <property type="entry name" value="HAD-like_sf"/>
</dbReference>
<accession>A0A1T4X8I5</accession>
<dbReference type="Gene3D" id="3.40.50.1000">
    <property type="entry name" value="HAD superfamily/HAD-like"/>
    <property type="match status" value="1"/>
</dbReference>
<gene>
    <name evidence="1" type="ORF">SAMN05443428_106127</name>
</gene>
<dbReference type="AlphaFoldDB" id="A0A1T4X8I5"/>
<dbReference type="GO" id="GO:0016791">
    <property type="term" value="F:phosphatase activity"/>
    <property type="evidence" value="ECO:0007669"/>
    <property type="project" value="TreeGrafter"/>
</dbReference>
<dbReference type="InterPro" id="IPR006439">
    <property type="entry name" value="HAD-SF_hydro_IA"/>
</dbReference>
<dbReference type="Pfam" id="PF13419">
    <property type="entry name" value="HAD_2"/>
    <property type="match status" value="1"/>
</dbReference>
<dbReference type="SFLD" id="SFLDS00003">
    <property type="entry name" value="Haloacid_Dehalogenase"/>
    <property type="match status" value="1"/>
</dbReference>
<proteinExistence type="predicted"/>
<sequence>MLSNVKAVILDMDGTIIDSMWVWKQVDIDYLKKRSIPLPDDLQKTIEGLSFTETAIYFKNRFYIQESIDEIKNEWLDMVKEYYESVIEAKKGVKEFLIFLKEHNYKVGMATSNHIELVNSVLKRNDLLQYFDTIVTTCEVPKDKSYPDVFLETAKRLKVSPDECLVFEDTISAVKGAKSAGMRVVGVYDCYGTCTPEELSNATELLIEDFECIVNNYCKK</sequence>
<organism evidence="1 2">
    <name type="scientific">Caloramator quimbayensis</name>
    <dbReference type="NCBI Taxonomy" id="1147123"/>
    <lineage>
        <taxon>Bacteria</taxon>
        <taxon>Bacillati</taxon>
        <taxon>Bacillota</taxon>
        <taxon>Clostridia</taxon>
        <taxon>Eubacteriales</taxon>
        <taxon>Clostridiaceae</taxon>
        <taxon>Caloramator</taxon>
    </lineage>
</organism>
<reference evidence="2" key="1">
    <citation type="submission" date="2017-02" db="EMBL/GenBank/DDBJ databases">
        <authorList>
            <person name="Varghese N."/>
            <person name="Submissions S."/>
        </authorList>
    </citation>
    <scope>NUCLEOTIDE SEQUENCE [LARGE SCALE GENOMIC DNA]</scope>
    <source>
        <strain evidence="2">USBA 833</strain>
    </source>
</reference>
<dbReference type="SUPFAM" id="SSF56784">
    <property type="entry name" value="HAD-like"/>
    <property type="match status" value="1"/>
</dbReference>
<dbReference type="InterPro" id="IPR023198">
    <property type="entry name" value="PGP-like_dom2"/>
</dbReference>
<dbReference type="InterPro" id="IPR041492">
    <property type="entry name" value="HAD_2"/>
</dbReference>
<dbReference type="PRINTS" id="PR00413">
    <property type="entry name" value="HADHALOGNASE"/>
</dbReference>
<dbReference type="STRING" id="1147123.SAMN05443428_106127"/>
<evidence type="ECO:0000313" key="2">
    <source>
        <dbReference type="Proteomes" id="UP000190105"/>
    </source>
</evidence>